<dbReference type="InterPro" id="IPR036412">
    <property type="entry name" value="HAD-like_sf"/>
</dbReference>
<dbReference type="Gene3D" id="3.40.50.1000">
    <property type="entry name" value="HAD superfamily/HAD-like"/>
    <property type="match status" value="1"/>
</dbReference>
<dbReference type="InterPro" id="IPR050155">
    <property type="entry name" value="HAD-like_hydrolase_sf"/>
</dbReference>
<dbReference type="GO" id="GO:0005829">
    <property type="term" value="C:cytosol"/>
    <property type="evidence" value="ECO:0007669"/>
    <property type="project" value="TreeGrafter"/>
</dbReference>
<sequence length="220" mass="24180">MAKYNTILFDFDGTLADSSNCSVVATQQAFEQFALPKPTAQEIIHFMGLPIEISFRKMGAAPFTEQQFAMLLDAFRQHYRELSDTLISAFPFALECVKQLKEAGKTTAIITSKKTDVARLNARTLGLLPYIDVVIGSDLVKEYKPHPEGIFAALHALGVTTTQLSNVIMIGDAVSDIKMGQAANIDTCAVTWGAHSEQALKQASPNYLVHHFEQLTQLCL</sequence>
<dbReference type="InterPro" id="IPR006439">
    <property type="entry name" value="HAD-SF_hydro_IA"/>
</dbReference>
<proteinExistence type="predicted"/>
<dbReference type="SFLD" id="SFLDG01135">
    <property type="entry name" value="C1.5.6:_HAD__Beta-PGM__Phospha"/>
    <property type="match status" value="1"/>
</dbReference>
<dbReference type="SFLD" id="SFLDS00003">
    <property type="entry name" value="Haloacid_Dehalogenase"/>
    <property type="match status" value="1"/>
</dbReference>
<evidence type="ECO:0000313" key="2">
    <source>
        <dbReference type="Proteomes" id="UP001182304"/>
    </source>
</evidence>
<dbReference type="GO" id="GO:0008967">
    <property type="term" value="F:phosphoglycolate phosphatase activity"/>
    <property type="evidence" value="ECO:0007669"/>
    <property type="project" value="TreeGrafter"/>
</dbReference>
<dbReference type="PANTHER" id="PTHR43434:SF26">
    <property type="entry name" value="PYROPHOSPHATASE PPAX"/>
    <property type="match status" value="1"/>
</dbReference>
<keyword evidence="1" id="KW-0378">Hydrolase</keyword>
<dbReference type="Pfam" id="PF13419">
    <property type="entry name" value="HAD_2"/>
    <property type="match status" value="1"/>
</dbReference>
<dbReference type="EMBL" id="JANIEN010000005">
    <property type="protein sequence ID" value="MDT3452248.1"/>
    <property type="molecule type" value="Genomic_DNA"/>
</dbReference>
<dbReference type="PRINTS" id="PR00413">
    <property type="entry name" value="HADHALOGNASE"/>
</dbReference>
<organism evidence="1 2">
    <name type="scientific">Pasteurella multocida</name>
    <dbReference type="NCBI Taxonomy" id="747"/>
    <lineage>
        <taxon>Bacteria</taxon>
        <taxon>Pseudomonadati</taxon>
        <taxon>Pseudomonadota</taxon>
        <taxon>Gammaproteobacteria</taxon>
        <taxon>Pasteurellales</taxon>
        <taxon>Pasteurellaceae</taxon>
        <taxon>Pasteurella</taxon>
    </lineage>
</organism>
<dbReference type="InterPro" id="IPR023214">
    <property type="entry name" value="HAD_sf"/>
</dbReference>
<dbReference type="AlphaFoldDB" id="A0AAW8V6S5"/>
<gene>
    <name evidence="1" type="ORF">NQF69_05595</name>
</gene>
<protein>
    <submittedName>
        <fullName evidence="1">HAD-IA family hydrolase</fullName>
    </submittedName>
</protein>
<dbReference type="SUPFAM" id="SSF56784">
    <property type="entry name" value="HAD-like"/>
    <property type="match status" value="1"/>
</dbReference>
<dbReference type="GO" id="GO:0006281">
    <property type="term" value="P:DNA repair"/>
    <property type="evidence" value="ECO:0007669"/>
    <property type="project" value="TreeGrafter"/>
</dbReference>
<dbReference type="Proteomes" id="UP001182304">
    <property type="component" value="Unassembled WGS sequence"/>
</dbReference>
<dbReference type="SFLD" id="SFLDG01129">
    <property type="entry name" value="C1.5:_HAD__Beta-PGM__Phosphata"/>
    <property type="match status" value="1"/>
</dbReference>
<dbReference type="RefSeq" id="WP_156732286.1">
    <property type="nucleotide sequence ID" value="NZ_CP033598.1"/>
</dbReference>
<dbReference type="InterPro" id="IPR041492">
    <property type="entry name" value="HAD_2"/>
</dbReference>
<evidence type="ECO:0000313" key="1">
    <source>
        <dbReference type="EMBL" id="MDT3452248.1"/>
    </source>
</evidence>
<dbReference type="InterPro" id="IPR023198">
    <property type="entry name" value="PGP-like_dom2"/>
</dbReference>
<dbReference type="NCBIfam" id="TIGR01549">
    <property type="entry name" value="HAD-SF-IA-v1"/>
    <property type="match status" value="1"/>
</dbReference>
<dbReference type="Gene3D" id="1.10.150.240">
    <property type="entry name" value="Putative phosphatase, domain 2"/>
    <property type="match status" value="1"/>
</dbReference>
<accession>A0AAW8V6S5</accession>
<dbReference type="PANTHER" id="PTHR43434">
    <property type="entry name" value="PHOSPHOGLYCOLATE PHOSPHATASE"/>
    <property type="match status" value="1"/>
</dbReference>
<reference evidence="1" key="1">
    <citation type="submission" date="2022-07" db="EMBL/GenBank/DDBJ databases">
        <title>Sequence of Pasteurella multocoda 17BRD-035.</title>
        <authorList>
            <person name="Roy Chowdhury P."/>
            <person name="Alhamami T."/>
            <person name="Trott D.J."/>
            <person name="Djordvevic S.P."/>
        </authorList>
    </citation>
    <scope>NUCLEOTIDE SEQUENCE</scope>
    <source>
        <strain evidence="1">17BRD-035</strain>
    </source>
</reference>
<comment type="caution">
    <text evidence="1">The sequence shown here is derived from an EMBL/GenBank/DDBJ whole genome shotgun (WGS) entry which is preliminary data.</text>
</comment>
<name>A0AAW8V6S5_PASMD</name>